<proteinExistence type="predicted"/>
<accession>A0A6B1IA82</accession>
<dbReference type="AlphaFoldDB" id="A0A6B1IA82"/>
<gene>
    <name evidence="2" type="ORF">GLW30_08560</name>
    <name evidence="1" type="ORF">GLW36_03275</name>
</gene>
<dbReference type="Proteomes" id="UP000452321">
    <property type="component" value="Unassembled WGS sequence"/>
</dbReference>
<dbReference type="RefSeq" id="WP_159358503.1">
    <property type="nucleotide sequence ID" value="NZ_WMEO01000003.1"/>
</dbReference>
<protein>
    <submittedName>
        <fullName evidence="1">Uncharacterized protein</fullName>
    </submittedName>
</protein>
<evidence type="ECO:0000313" key="1">
    <source>
        <dbReference type="EMBL" id="MYL15671.1"/>
    </source>
</evidence>
<dbReference type="Proteomes" id="UP000460194">
    <property type="component" value="Unassembled WGS sequence"/>
</dbReference>
<evidence type="ECO:0000313" key="4">
    <source>
        <dbReference type="Proteomes" id="UP000460194"/>
    </source>
</evidence>
<sequence>MPLYDRTVLEVSAFDRTGVFEMRDHEPNREQTHDHLVGGRGQVLSELYAQATDVDPTNILPDADPPRRAGYFVDAGAGRNTFTISADVGVGDEGLQWGDGSSADGEANQYDATGEVNPITKRDVLFRWLGEARMDSGGQALLYTGEWSDGTYADTPGVFGEPKPVALNEMSAEKPKDDPAVVPYTFEFEEVAPVPNIDELTEDFTEAAEQAVAELGSLISDS</sequence>
<name>A0A6B1IA82_9EURY</name>
<comment type="caution">
    <text evidence="1">The sequence shown here is derived from an EMBL/GenBank/DDBJ whole genome shotgun (WGS) entry which is preliminary data.</text>
</comment>
<dbReference type="EMBL" id="WMEO01000003">
    <property type="protein sequence ID" value="MYL15671.1"/>
    <property type="molecule type" value="Genomic_DNA"/>
</dbReference>
<evidence type="ECO:0000313" key="3">
    <source>
        <dbReference type="Proteomes" id="UP000452321"/>
    </source>
</evidence>
<dbReference type="EMBL" id="WMFC01000009">
    <property type="protein sequence ID" value="MYL67782.1"/>
    <property type="molecule type" value="Genomic_DNA"/>
</dbReference>
<reference evidence="3 4" key="1">
    <citation type="submission" date="2019-11" db="EMBL/GenBank/DDBJ databases">
        <title>Genome sequences of 17 halophilic strains isolated from different environments.</title>
        <authorList>
            <person name="Furrow R.E."/>
        </authorList>
    </citation>
    <scope>NUCLEOTIDE SEQUENCE [LARGE SCALE GENOMIC DNA]</scope>
    <source>
        <strain evidence="2 3">22502_06_Cabo</strain>
        <strain evidence="1 4">22517_05_Cabo</strain>
    </source>
</reference>
<evidence type="ECO:0000313" key="2">
    <source>
        <dbReference type="EMBL" id="MYL67782.1"/>
    </source>
</evidence>
<organism evidence="1 4">
    <name type="scientific">Halorubrum distributum</name>
    <dbReference type="NCBI Taxonomy" id="29283"/>
    <lineage>
        <taxon>Archaea</taxon>
        <taxon>Methanobacteriati</taxon>
        <taxon>Methanobacteriota</taxon>
        <taxon>Stenosarchaea group</taxon>
        <taxon>Halobacteria</taxon>
        <taxon>Halobacteriales</taxon>
        <taxon>Haloferacaceae</taxon>
        <taxon>Halorubrum</taxon>
        <taxon>Halorubrum distributum group</taxon>
    </lineage>
</organism>